<organism evidence="2 3">
    <name type="scientific">Actinomarinicola tropica</name>
    <dbReference type="NCBI Taxonomy" id="2789776"/>
    <lineage>
        <taxon>Bacteria</taxon>
        <taxon>Bacillati</taxon>
        <taxon>Actinomycetota</taxon>
        <taxon>Acidimicrobiia</taxon>
        <taxon>Acidimicrobiales</taxon>
        <taxon>Iamiaceae</taxon>
        <taxon>Actinomarinicola</taxon>
    </lineage>
</organism>
<dbReference type="SUPFAM" id="SSF52096">
    <property type="entry name" value="ClpP/crotonase"/>
    <property type="match status" value="1"/>
</dbReference>
<dbReference type="CDD" id="cd06558">
    <property type="entry name" value="crotonase-like"/>
    <property type="match status" value="1"/>
</dbReference>
<dbReference type="GO" id="GO:0016853">
    <property type="term" value="F:isomerase activity"/>
    <property type="evidence" value="ECO:0007669"/>
    <property type="project" value="UniProtKB-KW"/>
</dbReference>
<dbReference type="Proteomes" id="UP000334019">
    <property type="component" value="Chromosome"/>
</dbReference>
<dbReference type="InterPro" id="IPR001753">
    <property type="entry name" value="Enoyl-CoA_hydra/iso"/>
</dbReference>
<keyword evidence="3" id="KW-1185">Reference proteome</keyword>
<reference evidence="2 3" key="1">
    <citation type="submission" date="2019-11" db="EMBL/GenBank/DDBJ databases">
        <authorList>
            <person name="He Y."/>
        </authorList>
    </citation>
    <scope>NUCLEOTIDE SEQUENCE [LARGE SCALE GENOMIC DNA]</scope>
    <source>
        <strain evidence="2 3">SCSIO 58843</strain>
    </source>
</reference>
<feature type="compositionally biased region" description="Gly residues" evidence="1">
    <location>
        <begin position="75"/>
        <end position="87"/>
    </location>
</feature>
<dbReference type="KEGG" id="atq:GH723_00445"/>
<name>A0A5Q2RIN4_9ACTN</name>
<dbReference type="PANTHER" id="PTHR43459:SF1">
    <property type="entry name" value="EG:BACN32G11.4 PROTEIN"/>
    <property type="match status" value="1"/>
</dbReference>
<dbReference type="PANTHER" id="PTHR43459">
    <property type="entry name" value="ENOYL-COA HYDRATASE"/>
    <property type="match status" value="1"/>
</dbReference>
<evidence type="ECO:0000313" key="3">
    <source>
        <dbReference type="Proteomes" id="UP000334019"/>
    </source>
</evidence>
<feature type="region of interest" description="Disordered" evidence="1">
    <location>
        <begin position="75"/>
        <end position="96"/>
    </location>
</feature>
<keyword evidence="2" id="KW-0413">Isomerase</keyword>
<accession>A0A5Q2RIN4</accession>
<dbReference type="Pfam" id="PF00378">
    <property type="entry name" value="ECH_1"/>
    <property type="match status" value="1"/>
</dbReference>
<gene>
    <name evidence="2" type="ORF">GH723_00445</name>
</gene>
<sequence length="266" mass="28430">MTDEVLVDTSDHIATITLNRPDRLNAISGPMLRELSRILVECDARRDVRAIVLTGAGRGFCAGLDLQAVSAGGLGGGSDDAGSGGGAPPTRLDDSPPFVLRRLDTPVLCGLNGPAAGYGMDMALGCDLIVASEHASMSPPIQRGVVPESGGTWLLPRLIGWQRACEVAMLGDKLRADDLARLGLVNAVVPADDFDDTVREWARRLARQAPLAMQATKRSMRLGLDASFDANAHHVMAEFRVLSRTKDFAEGVAAFVEKRDPRYEGR</sequence>
<protein>
    <submittedName>
        <fullName evidence="2">Enoyl-CoA hydratase/isomerase family protein</fullName>
    </submittedName>
</protein>
<dbReference type="InterPro" id="IPR029045">
    <property type="entry name" value="ClpP/crotonase-like_dom_sf"/>
</dbReference>
<dbReference type="AlphaFoldDB" id="A0A5Q2RIN4"/>
<evidence type="ECO:0000313" key="2">
    <source>
        <dbReference type="EMBL" id="QGG93700.1"/>
    </source>
</evidence>
<dbReference type="Gene3D" id="3.90.226.10">
    <property type="entry name" value="2-enoyl-CoA Hydratase, Chain A, domain 1"/>
    <property type="match status" value="1"/>
</dbReference>
<proteinExistence type="predicted"/>
<dbReference type="RefSeq" id="WP_153757806.1">
    <property type="nucleotide sequence ID" value="NZ_CP045851.1"/>
</dbReference>
<evidence type="ECO:0000256" key="1">
    <source>
        <dbReference type="SAM" id="MobiDB-lite"/>
    </source>
</evidence>
<dbReference type="EMBL" id="CP045851">
    <property type="protein sequence ID" value="QGG93700.1"/>
    <property type="molecule type" value="Genomic_DNA"/>
</dbReference>